<protein>
    <submittedName>
        <fullName evidence="1">Uncharacterized protein</fullName>
    </submittedName>
</protein>
<reference evidence="1" key="1">
    <citation type="submission" date="2014-11" db="EMBL/GenBank/DDBJ databases">
        <authorList>
            <person name="Amaro Gonzalez C."/>
        </authorList>
    </citation>
    <scope>NUCLEOTIDE SEQUENCE</scope>
</reference>
<dbReference type="AlphaFoldDB" id="A0A0E9SNG4"/>
<reference evidence="1" key="2">
    <citation type="journal article" date="2015" name="Fish Shellfish Immunol.">
        <title>Early steps in the European eel (Anguilla anguilla)-Vibrio vulnificus interaction in the gills: Role of the RtxA13 toxin.</title>
        <authorList>
            <person name="Callol A."/>
            <person name="Pajuelo D."/>
            <person name="Ebbesson L."/>
            <person name="Teles M."/>
            <person name="MacKenzie S."/>
            <person name="Amaro C."/>
        </authorList>
    </citation>
    <scope>NUCLEOTIDE SEQUENCE</scope>
</reference>
<name>A0A0E9SNG4_ANGAN</name>
<proteinExistence type="predicted"/>
<evidence type="ECO:0000313" key="1">
    <source>
        <dbReference type="EMBL" id="JAH42846.1"/>
    </source>
</evidence>
<dbReference type="EMBL" id="GBXM01065731">
    <property type="protein sequence ID" value="JAH42846.1"/>
    <property type="molecule type" value="Transcribed_RNA"/>
</dbReference>
<organism evidence="1">
    <name type="scientific">Anguilla anguilla</name>
    <name type="common">European freshwater eel</name>
    <name type="synonym">Muraena anguilla</name>
    <dbReference type="NCBI Taxonomy" id="7936"/>
    <lineage>
        <taxon>Eukaryota</taxon>
        <taxon>Metazoa</taxon>
        <taxon>Chordata</taxon>
        <taxon>Craniata</taxon>
        <taxon>Vertebrata</taxon>
        <taxon>Euteleostomi</taxon>
        <taxon>Actinopterygii</taxon>
        <taxon>Neopterygii</taxon>
        <taxon>Teleostei</taxon>
        <taxon>Anguilliformes</taxon>
        <taxon>Anguillidae</taxon>
        <taxon>Anguilla</taxon>
    </lineage>
</organism>
<sequence length="52" mass="6303">MFILFNLSAWRKFYLMLQTWVSLWSFLLMYYFVNCILLCNSTGLLLSVCFTF</sequence>
<accession>A0A0E9SNG4</accession>